<sequence length="230" mass="25833">MEWHDIEVDGRHTVKFTDLPYVPLTSPPQSPDAEELFIGQKLGGIIRHGEWAWLARNSVLQIVSLRNGQTISSYEFCESRGYESCCIKCVEEVFPNNPEYMLLAVVLESFRGPGGGGSFVALYSVELSSVLSCIELSLHITCSRFMDSPACRRSLLQNFDGCLAVGSEEGVIVLLDLNMQKIMSLQNELQEDNFVPCHIVDFSLPLTEIHRNFRQCQQDGIHFGLQMEGK</sequence>
<dbReference type="PANTHER" id="PTHR21583">
    <property type="entry name" value="ELYS PROTEIN"/>
    <property type="match status" value="1"/>
</dbReference>
<evidence type="ECO:0000313" key="1">
    <source>
        <dbReference type="EMBL" id="KNC31049.1"/>
    </source>
</evidence>
<keyword evidence="2" id="KW-1185">Reference proteome</keyword>
<organism evidence="1 2">
    <name type="scientific">Lucilia cuprina</name>
    <name type="common">Green bottle fly</name>
    <name type="synonym">Australian sheep blowfly</name>
    <dbReference type="NCBI Taxonomy" id="7375"/>
    <lineage>
        <taxon>Eukaryota</taxon>
        <taxon>Metazoa</taxon>
        <taxon>Ecdysozoa</taxon>
        <taxon>Arthropoda</taxon>
        <taxon>Hexapoda</taxon>
        <taxon>Insecta</taxon>
        <taxon>Pterygota</taxon>
        <taxon>Neoptera</taxon>
        <taxon>Endopterygota</taxon>
        <taxon>Diptera</taxon>
        <taxon>Brachycera</taxon>
        <taxon>Muscomorpha</taxon>
        <taxon>Oestroidea</taxon>
        <taxon>Calliphoridae</taxon>
        <taxon>Luciliinae</taxon>
        <taxon>Lucilia</taxon>
    </lineage>
</organism>
<dbReference type="InterPro" id="IPR052620">
    <property type="entry name" value="ELYS/MEL-28_NucAsmblyFactor"/>
</dbReference>
<dbReference type="STRING" id="7375.A0A0L0CHT5"/>
<accession>A0A0L0CHT5</accession>
<dbReference type="EMBL" id="JRES01000455">
    <property type="protein sequence ID" value="KNC31049.1"/>
    <property type="molecule type" value="Genomic_DNA"/>
</dbReference>
<proteinExistence type="predicted"/>
<reference evidence="1 2" key="1">
    <citation type="journal article" date="2015" name="Nat. Commun.">
        <title>Lucilia cuprina genome unlocks parasitic fly biology to underpin future interventions.</title>
        <authorList>
            <person name="Anstead C.A."/>
            <person name="Korhonen P.K."/>
            <person name="Young N.D."/>
            <person name="Hall R.S."/>
            <person name="Jex A.R."/>
            <person name="Murali S.C."/>
            <person name="Hughes D.S."/>
            <person name="Lee S.F."/>
            <person name="Perry T."/>
            <person name="Stroehlein A.J."/>
            <person name="Ansell B.R."/>
            <person name="Breugelmans B."/>
            <person name="Hofmann A."/>
            <person name="Qu J."/>
            <person name="Dugan S."/>
            <person name="Lee S.L."/>
            <person name="Chao H."/>
            <person name="Dinh H."/>
            <person name="Han Y."/>
            <person name="Doddapaneni H.V."/>
            <person name="Worley K.C."/>
            <person name="Muzny D.M."/>
            <person name="Ioannidis P."/>
            <person name="Waterhouse R.M."/>
            <person name="Zdobnov E.M."/>
            <person name="James P.J."/>
            <person name="Bagnall N.H."/>
            <person name="Kotze A.C."/>
            <person name="Gibbs R.A."/>
            <person name="Richards S."/>
            <person name="Batterham P."/>
            <person name="Gasser R.B."/>
        </authorList>
    </citation>
    <scope>NUCLEOTIDE SEQUENCE [LARGE SCALE GENOMIC DNA]</scope>
    <source>
        <strain evidence="1 2">LS</strain>
        <tissue evidence="1">Full body</tissue>
    </source>
</reference>
<name>A0A0L0CHT5_LUCCU</name>
<dbReference type="OrthoDB" id="6513151at2759"/>
<gene>
    <name evidence="1" type="ORF">FF38_03767</name>
</gene>
<dbReference type="PANTHER" id="PTHR21583:SF8">
    <property type="entry name" value="PROTEIN ELYS"/>
    <property type="match status" value="1"/>
</dbReference>
<evidence type="ECO:0000313" key="2">
    <source>
        <dbReference type="Proteomes" id="UP000037069"/>
    </source>
</evidence>
<dbReference type="Proteomes" id="UP000037069">
    <property type="component" value="Unassembled WGS sequence"/>
</dbReference>
<comment type="caution">
    <text evidence="1">The sequence shown here is derived from an EMBL/GenBank/DDBJ whole genome shotgun (WGS) entry which is preliminary data.</text>
</comment>
<protein>
    <submittedName>
        <fullName evidence="1">Uncharacterized protein</fullName>
    </submittedName>
</protein>
<dbReference type="AlphaFoldDB" id="A0A0L0CHT5"/>